<comment type="caution">
    <text evidence="1">The sequence shown here is derived from an EMBL/GenBank/DDBJ whole genome shotgun (WGS) entry which is preliminary data.</text>
</comment>
<dbReference type="AlphaFoldDB" id="A0A3D8PK02"/>
<dbReference type="Gene3D" id="3.40.50.300">
    <property type="entry name" value="P-loop containing nucleotide triphosphate hydrolases"/>
    <property type="match status" value="1"/>
</dbReference>
<dbReference type="Pfam" id="PF13469">
    <property type="entry name" value="Sulfotransfer_3"/>
    <property type="match status" value="1"/>
</dbReference>
<protein>
    <recommendedName>
        <fullName evidence="3">Sulfotransferase</fullName>
    </recommendedName>
</protein>
<dbReference type="InterPro" id="IPR027417">
    <property type="entry name" value="P-loop_NTPase"/>
</dbReference>
<proteinExistence type="predicted"/>
<dbReference type="EMBL" id="PIOC01000027">
    <property type="protein sequence ID" value="RDW16410.1"/>
    <property type="molecule type" value="Genomic_DNA"/>
</dbReference>
<dbReference type="SUPFAM" id="SSF52540">
    <property type="entry name" value="P-loop containing nucleoside triphosphate hydrolases"/>
    <property type="match status" value="1"/>
</dbReference>
<dbReference type="PANTHER" id="PTHR36451">
    <property type="entry name" value="PAPS-DEPENDENT SULFOTRANSFERASE STF3"/>
    <property type="match status" value="1"/>
</dbReference>
<dbReference type="InterPro" id="IPR052736">
    <property type="entry name" value="Stf3_sulfotransferase"/>
</dbReference>
<gene>
    <name evidence="1" type="ORF">CWR48_17370</name>
</gene>
<dbReference type="PANTHER" id="PTHR36451:SF1">
    <property type="entry name" value="OMEGA-HYDROXY-BETA-DIHYDROMENAQUINONE-9 SULFOTRANSFERASE STF3"/>
    <property type="match status" value="1"/>
</dbReference>
<evidence type="ECO:0000313" key="1">
    <source>
        <dbReference type="EMBL" id="RDW16410.1"/>
    </source>
</evidence>
<dbReference type="OrthoDB" id="5432096at2"/>
<reference evidence="2" key="1">
    <citation type="submission" date="2017-11" db="EMBL/GenBank/DDBJ databases">
        <authorList>
            <person name="Zhu W."/>
        </authorList>
    </citation>
    <scope>NUCLEOTIDE SEQUENCE [LARGE SCALE GENOMIC DNA]</scope>
    <source>
        <strain evidence="2">CAU 1183</strain>
    </source>
</reference>
<keyword evidence="2" id="KW-1185">Reference proteome</keyword>
<name>A0A3D8PK02_9BACI</name>
<dbReference type="Proteomes" id="UP000257143">
    <property type="component" value="Unassembled WGS sequence"/>
</dbReference>
<accession>A0A3D8PK02</accession>
<sequence>MIEKKDRLKKPIFVVGCMRSGTTLLSKLLGEHPGIIHCGFELKDIWSTEGNVPMSSPKTGDTSCPCLDENDIKPGQLEQLTQAFHKRMDEVIKKKKKNEDGTFLNKNPHFCNKMAFVNGLFPDARFIWIYRDLPNVVASMKKLFDDNSHYWPIQENDDATRCWIYHPEKCPPDDVDNTRFFPGGDVRYLAEYWYENNKAVSRFLANQEQNRFLIIKEEELIDNPGEIIDQCFQFLDLPKYVPEKLIQKIDSNRNSLWHERLTDAELQSLHHFVLQQGANLDNIIPGKALYMQYKKQILNGYVRNKKM</sequence>
<organism evidence="1 2">
    <name type="scientific">Oceanobacillus arenosus</name>
    <dbReference type="NCBI Taxonomy" id="1229153"/>
    <lineage>
        <taxon>Bacteria</taxon>
        <taxon>Bacillati</taxon>
        <taxon>Bacillota</taxon>
        <taxon>Bacilli</taxon>
        <taxon>Bacillales</taxon>
        <taxon>Bacillaceae</taxon>
        <taxon>Oceanobacillus</taxon>
    </lineage>
</organism>
<dbReference type="RefSeq" id="WP_115774597.1">
    <property type="nucleotide sequence ID" value="NZ_PIOC01000027.1"/>
</dbReference>
<evidence type="ECO:0008006" key="3">
    <source>
        <dbReference type="Google" id="ProtNLM"/>
    </source>
</evidence>
<evidence type="ECO:0000313" key="2">
    <source>
        <dbReference type="Proteomes" id="UP000257143"/>
    </source>
</evidence>